<sequence length="221" mass="25564">MPVYHPITPILSRTNTTLPVGELLSDINFDLYERSEAKYRKPSYQRGLKRDYAWGQKLVESVLEGKSIGSIHLSRWGHSQMVNGEREDDEYFNIEDGQTRLSSLEDFKNRKFSTKYGSYEDERIRNIFNTYQFPVIEFRKAHPRIRDSVYFAELCKNFSLLQEGSALTASDRYWSSVAAPEEGYAGSPLVNYTLEVVNGPFREQFVEYMAIPGLSARNKKT</sequence>
<evidence type="ECO:0008006" key="2">
    <source>
        <dbReference type="Google" id="ProtNLM"/>
    </source>
</evidence>
<reference evidence="1" key="1">
    <citation type="journal article" date="2014" name="Front. Microbiol.">
        <title>High frequency of phylogenetically diverse reductive dehalogenase-homologous genes in deep subseafloor sedimentary metagenomes.</title>
        <authorList>
            <person name="Kawai M."/>
            <person name="Futagami T."/>
            <person name="Toyoda A."/>
            <person name="Takaki Y."/>
            <person name="Nishi S."/>
            <person name="Hori S."/>
            <person name="Arai W."/>
            <person name="Tsubouchi T."/>
            <person name="Morono Y."/>
            <person name="Uchiyama I."/>
            <person name="Ito T."/>
            <person name="Fujiyama A."/>
            <person name="Inagaki F."/>
            <person name="Takami H."/>
        </authorList>
    </citation>
    <scope>NUCLEOTIDE SEQUENCE</scope>
    <source>
        <strain evidence="1">Expedition CK06-06</strain>
    </source>
</reference>
<gene>
    <name evidence="1" type="ORF">S01H1_25854</name>
</gene>
<comment type="caution">
    <text evidence="1">The sequence shown here is derived from an EMBL/GenBank/DDBJ whole genome shotgun (WGS) entry which is preliminary data.</text>
</comment>
<dbReference type="AlphaFoldDB" id="X0U047"/>
<proteinExistence type="predicted"/>
<dbReference type="EMBL" id="BARS01015642">
    <property type="protein sequence ID" value="GAF92756.1"/>
    <property type="molecule type" value="Genomic_DNA"/>
</dbReference>
<feature type="non-terminal residue" evidence="1">
    <location>
        <position position="221"/>
    </location>
</feature>
<evidence type="ECO:0000313" key="1">
    <source>
        <dbReference type="EMBL" id="GAF92756.1"/>
    </source>
</evidence>
<name>X0U047_9ZZZZ</name>
<organism evidence="1">
    <name type="scientific">marine sediment metagenome</name>
    <dbReference type="NCBI Taxonomy" id="412755"/>
    <lineage>
        <taxon>unclassified sequences</taxon>
        <taxon>metagenomes</taxon>
        <taxon>ecological metagenomes</taxon>
    </lineage>
</organism>
<accession>X0U047</accession>
<protein>
    <recommendedName>
        <fullName evidence="2">DUF262 domain-containing protein</fullName>
    </recommendedName>
</protein>